<protein>
    <recommendedName>
        <fullName evidence="1">Putative restriction endonuclease domain-containing protein</fullName>
    </recommendedName>
</protein>
<evidence type="ECO:0000259" key="1">
    <source>
        <dbReference type="Pfam" id="PF05685"/>
    </source>
</evidence>
<sequence length="191" mass="21262">MGVPRISTGPMTIEAFYAFTDTRPDDERWELIEGEPVMNAAASPMHQWIVKNLLFALTQRERAPGATWRVLSEVGLRISDLNRPEPDVVILPGAVRPVDLPPRHLEAATVAFEVLSPTTADRDLRWKRNAYTTLPSLTHYVVIAQDAFEVVVFARDSGFAEQRLSGRDDAVVFPALGIILPLAEIFRDTGL</sequence>
<organism evidence="2 3">
    <name type="scientific">Rhodoplanes elegans</name>
    <dbReference type="NCBI Taxonomy" id="29408"/>
    <lineage>
        <taxon>Bacteria</taxon>
        <taxon>Pseudomonadati</taxon>
        <taxon>Pseudomonadota</taxon>
        <taxon>Alphaproteobacteria</taxon>
        <taxon>Hyphomicrobiales</taxon>
        <taxon>Nitrobacteraceae</taxon>
        <taxon>Rhodoplanes</taxon>
    </lineage>
</organism>
<dbReference type="EMBL" id="NPEU01000189">
    <property type="protein sequence ID" value="RAI37269.1"/>
    <property type="molecule type" value="Genomic_DNA"/>
</dbReference>
<dbReference type="PANTHER" id="PTHR36558">
    <property type="entry name" value="GLR1098 PROTEIN"/>
    <property type="match status" value="1"/>
</dbReference>
<dbReference type="InterPro" id="IPR011335">
    <property type="entry name" value="Restrct_endonuc-II-like"/>
</dbReference>
<dbReference type="PANTHER" id="PTHR36558:SF1">
    <property type="entry name" value="RESTRICTION ENDONUCLEASE DOMAIN-CONTAINING PROTEIN-RELATED"/>
    <property type="match status" value="1"/>
</dbReference>
<dbReference type="InterPro" id="IPR008538">
    <property type="entry name" value="Uma2"/>
</dbReference>
<dbReference type="SUPFAM" id="SSF52980">
    <property type="entry name" value="Restriction endonuclease-like"/>
    <property type="match status" value="1"/>
</dbReference>
<dbReference type="InterPro" id="IPR012296">
    <property type="entry name" value="Nuclease_put_TT1808"/>
</dbReference>
<reference evidence="2 3" key="1">
    <citation type="submission" date="2017-07" db="EMBL/GenBank/DDBJ databases">
        <title>Draft Genome Sequences of Select Purple Nonsulfur Bacteria.</title>
        <authorList>
            <person name="Lasarre B."/>
            <person name="Mckinlay J.B."/>
        </authorList>
    </citation>
    <scope>NUCLEOTIDE SEQUENCE [LARGE SCALE GENOMIC DNA]</scope>
    <source>
        <strain evidence="2 3">DSM 11907</strain>
    </source>
</reference>
<comment type="caution">
    <text evidence="2">The sequence shown here is derived from an EMBL/GenBank/DDBJ whole genome shotgun (WGS) entry which is preliminary data.</text>
</comment>
<dbReference type="Gene3D" id="3.90.1570.10">
    <property type="entry name" value="tt1808, chain A"/>
    <property type="match status" value="1"/>
</dbReference>
<feature type="domain" description="Putative restriction endonuclease" evidence="1">
    <location>
        <begin position="14"/>
        <end position="162"/>
    </location>
</feature>
<dbReference type="CDD" id="cd06260">
    <property type="entry name" value="DUF820-like"/>
    <property type="match status" value="1"/>
</dbReference>
<dbReference type="OrthoDB" id="155284at2"/>
<dbReference type="Pfam" id="PF05685">
    <property type="entry name" value="Uma2"/>
    <property type="match status" value="1"/>
</dbReference>
<evidence type="ECO:0000313" key="3">
    <source>
        <dbReference type="Proteomes" id="UP000248863"/>
    </source>
</evidence>
<dbReference type="Proteomes" id="UP000248863">
    <property type="component" value="Unassembled WGS sequence"/>
</dbReference>
<accession>A0A327KEQ1</accession>
<proteinExistence type="predicted"/>
<keyword evidence="3" id="KW-1185">Reference proteome</keyword>
<evidence type="ECO:0000313" key="2">
    <source>
        <dbReference type="EMBL" id="RAI37269.1"/>
    </source>
</evidence>
<name>A0A327KEQ1_9BRAD</name>
<dbReference type="AlphaFoldDB" id="A0A327KEQ1"/>
<gene>
    <name evidence="2" type="ORF">CH338_16330</name>
</gene>